<dbReference type="InterPro" id="IPR016155">
    <property type="entry name" value="Mopterin_synth/thiamin_S_b"/>
</dbReference>
<dbReference type="Proteomes" id="UP000005737">
    <property type="component" value="Unassembled WGS sequence"/>
</dbReference>
<dbReference type="Gene3D" id="3.10.20.30">
    <property type="match status" value="1"/>
</dbReference>
<dbReference type="CDD" id="cd00565">
    <property type="entry name" value="Ubl_ThiS"/>
    <property type="match status" value="1"/>
</dbReference>
<dbReference type="Pfam" id="PF02597">
    <property type="entry name" value="ThiS"/>
    <property type="match status" value="1"/>
</dbReference>
<dbReference type="NCBIfam" id="TIGR01683">
    <property type="entry name" value="thiS"/>
    <property type="match status" value="1"/>
</dbReference>
<dbReference type="EMBL" id="JH597773">
    <property type="protein sequence ID" value="EHQ06803.1"/>
    <property type="molecule type" value="Genomic_DNA"/>
</dbReference>
<dbReference type="InterPro" id="IPR003749">
    <property type="entry name" value="ThiS/MoaD-like"/>
</dbReference>
<dbReference type="HOGENOM" id="CLU_174611_3_0_12"/>
<reference evidence="1 2" key="1">
    <citation type="submission" date="2011-10" db="EMBL/GenBank/DDBJ databases">
        <title>The Improved High-Quality Draft genome of Leptonema illini DSM 21528.</title>
        <authorList>
            <consortium name="US DOE Joint Genome Institute (JGI-PGF)"/>
            <person name="Lucas S."/>
            <person name="Copeland A."/>
            <person name="Lapidus A."/>
            <person name="Glavina del Rio T."/>
            <person name="Dalin E."/>
            <person name="Tice H."/>
            <person name="Bruce D."/>
            <person name="Goodwin L."/>
            <person name="Pitluck S."/>
            <person name="Peters L."/>
            <person name="Mikhailova N."/>
            <person name="Held B."/>
            <person name="Kyrpides N."/>
            <person name="Mavromatis K."/>
            <person name="Ivanova N."/>
            <person name="Markowitz V."/>
            <person name="Cheng J.-F."/>
            <person name="Hugenholtz P."/>
            <person name="Woyke T."/>
            <person name="Wu D."/>
            <person name="Gronow S."/>
            <person name="Wellnitz S."/>
            <person name="Brambilla E.-M."/>
            <person name="Klenk H.-P."/>
            <person name="Eisen J.A."/>
        </authorList>
    </citation>
    <scope>NUCLEOTIDE SEQUENCE [LARGE SCALE GENOMIC DNA]</scope>
    <source>
        <strain evidence="1 2">DSM 21528</strain>
    </source>
</reference>
<dbReference type="PANTHER" id="PTHR34472">
    <property type="entry name" value="SULFUR CARRIER PROTEIN THIS"/>
    <property type="match status" value="1"/>
</dbReference>
<keyword evidence="2" id="KW-1185">Reference proteome</keyword>
<sequence length="67" mass="7336">MMKVNGEERSLADLKSPDIGSLLELYGIKPAGVAIEINGQVIPRQKWTDVKLNGEDRIELIRFVGGG</sequence>
<accession>H2CFV4</accession>
<evidence type="ECO:0000313" key="1">
    <source>
        <dbReference type="EMBL" id="EHQ06803.1"/>
    </source>
</evidence>
<dbReference type="InterPro" id="IPR010035">
    <property type="entry name" value="Thi_S"/>
</dbReference>
<protein>
    <submittedName>
        <fullName evidence="1">Thiamine biosynthesis protein ThiS</fullName>
    </submittedName>
</protein>
<dbReference type="SUPFAM" id="SSF54285">
    <property type="entry name" value="MoaD/ThiS"/>
    <property type="match status" value="1"/>
</dbReference>
<name>H2CFV4_9LEPT</name>
<proteinExistence type="predicted"/>
<dbReference type="InterPro" id="IPR012675">
    <property type="entry name" value="Beta-grasp_dom_sf"/>
</dbReference>
<dbReference type="AlphaFoldDB" id="H2CFV4"/>
<dbReference type="PANTHER" id="PTHR34472:SF1">
    <property type="entry name" value="SULFUR CARRIER PROTEIN THIS"/>
    <property type="match status" value="1"/>
</dbReference>
<dbReference type="STRING" id="183.GCA_002009735_02442"/>
<organism evidence="1 2">
    <name type="scientific">Leptonema illini DSM 21528</name>
    <dbReference type="NCBI Taxonomy" id="929563"/>
    <lineage>
        <taxon>Bacteria</taxon>
        <taxon>Pseudomonadati</taxon>
        <taxon>Spirochaetota</taxon>
        <taxon>Spirochaetia</taxon>
        <taxon>Leptospirales</taxon>
        <taxon>Leptospiraceae</taxon>
        <taxon>Leptonema</taxon>
    </lineage>
</organism>
<evidence type="ECO:0000313" key="2">
    <source>
        <dbReference type="Proteomes" id="UP000005737"/>
    </source>
</evidence>
<gene>
    <name evidence="1" type="ORF">Lepil_2125</name>
</gene>